<comment type="similarity">
    <text evidence="1">Belongs to the type-I restriction system S methylase family.</text>
</comment>
<dbReference type="InterPro" id="IPR051537">
    <property type="entry name" value="DNA_Adenine_Mtase"/>
</dbReference>
<dbReference type="Pfam" id="PF01420">
    <property type="entry name" value="Methylase_S"/>
    <property type="match status" value="1"/>
</dbReference>
<protein>
    <recommendedName>
        <fullName evidence="2">site-specific DNA-methyltransferase (adenine-specific)</fullName>
        <ecNumber evidence="2">2.1.1.72</ecNumber>
    </recommendedName>
</protein>
<dbReference type="EC" id="2.1.1.72" evidence="2"/>
<dbReference type="InterPro" id="IPR000055">
    <property type="entry name" value="Restrct_endonuc_typeI_TRD"/>
</dbReference>
<dbReference type="InterPro" id="IPR029063">
    <property type="entry name" value="SAM-dependent_MTases_sf"/>
</dbReference>
<evidence type="ECO:0000256" key="3">
    <source>
        <dbReference type="ARBA" id="ARBA00022603"/>
    </source>
</evidence>
<evidence type="ECO:0000313" key="13">
    <source>
        <dbReference type="Proteomes" id="UP000294513"/>
    </source>
</evidence>
<proteinExistence type="inferred from homology"/>
<keyword evidence="6" id="KW-0680">Restriction system</keyword>
<dbReference type="PANTHER" id="PTHR42933">
    <property type="entry name" value="SLR6095 PROTEIN"/>
    <property type="match status" value="1"/>
</dbReference>
<dbReference type="GO" id="GO:0003677">
    <property type="term" value="F:DNA binding"/>
    <property type="evidence" value="ECO:0007669"/>
    <property type="project" value="UniProtKB-KW"/>
</dbReference>
<reference evidence="12 13" key="1">
    <citation type="submission" date="2019-03" db="EMBL/GenBank/DDBJ databases">
        <title>Draft genome sequences of novel Actinobacteria.</title>
        <authorList>
            <person name="Sahin N."/>
            <person name="Ay H."/>
            <person name="Saygin H."/>
        </authorList>
    </citation>
    <scope>NUCLEOTIDE SEQUENCE [LARGE SCALE GENOMIC DNA]</scope>
    <source>
        <strain evidence="12 13">H3C3</strain>
    </source>
</reference>
<accession>A0A4R5A4P5</accession>
<dbReference type="Gene3D" id="3.90.220.20">
    <property type="entry name" value="DNA methylase specificity domains"/>
    <property type="match status" value="1"/>
</dbReference>
<dbReference type="PROSITE" id="PS00092">
    <property type="entry name" value="N6_MTASE"/>
    <property type="match status" value="1"/>
</dbReference>
<evidence type="ECO:0000256" key="1">
    <source>
        <dbReference type="ARBA" id="ARBA00010923"/>
    </source>
</evidence>
<feature type="compositionally biased region" description="Basic and acidic residues" evidence="9">
    <location>
        <begin position="89"/>
        <end position="107"/>
    </location>
</feature>
<dbReference type="OrthoDB" id="9784823at2"/>
<keyword evidence="3" id="KW-0489">Methyltransferase</keyword>
<dbReference type="GO" id="GO:0008170">
    <property type="term" value="F:N-methyltransferase activity"/>
    <property type="evidence" value="ECO:0007669"/>
    <property type="project" value="InterPro"/>
</dbReference>
<dbReference type="AlphaFoldDB" id="A0A4R5A4P5"/>
<keyword evidence="4" id="KW-0808">Transferase</keyword>
<dbReference type="GO" id="GO:0009007">
    <property type="term" value="F:site-specific DNA-methyltransferase (adenine-specific) activity"/>
    <property type="evidence" value="ECO:0007669"/>
    <property type="project" value="UniProtKB-EC"/>
</dbReference>
<evidence type="ECO:0000256" key="4">
    <source>
        <dbReference type="ARBA" id="ARBA00022679"/>
    </source>
</evidence>
<evidence type="ECO:0000256" key="9">
    <source>
        <dbReference type="SAM" id="MobiDB-lite"/>
    </source>
</evidence>
<dbReference type="SUPFAM" id="SSF53335">
    <property type="entry name" value="S-adenosyl-L-methionine-dependent methyltransferases"/>
    <property type="match status" value="1"/>
</dbReference>
<evidence type="ECO:0000256" key="2">
    <source>
        <dbReference type="ARBA" id="ARBA00011900"/>
    </source>
</evidence>
<keyword evidence="5" id="KW-0949">S-adenosyl-L-methionine</keyword>
<evidence type="ECO:0000256" key="8">
    <source>
        <dbReference type="ARBA" id="ARBA00047942"/>
    </source>
</evidence>
<dbReference type="PRINTS" id="PR00507">
    <property type="entry name" value="N12N6MTFRASE"/>
</dbReference>
<comment type="caution">
    <text evidence="12">The sequence shown here is derived from an EMBL/GenBank/DDBJ whole genome shotgun (WGS) entry which is preliminary data.</text>
</comment>
<sequence>MSEIARRAGVQRPAVTNWRRRHADFPGAQDSAEQLFDAGEVARWLDLRRISSRARRPGEDPGITFGDRFRRTFENEAAGRSPRLPFGDPDVREAGAEGDRPDGENEDWNRRAHRFAGLLLDRLHRLRGIGDPSAYADLFLIMIYLRASDQPNWSRFVALARAHAEVPLSTHLRTALDRHASERPELAALLSGFPRLPSPDGPAVPELPVIELLDAWDDPRVTDKARPPADFAVRVYEEMLEQIAISEGYRGGEFYTPRSVVGLVAATAAPNAGDRLHDPCCGTGGMLAGAAALLRDDPSPSVSGRALSPRPGLLAGINLALHGIPPHVTTDAAEKLRGASSTGDTFDLIITNPPFGTKHWTDRVSEDDPRWTYGVPPASNANFAWLQHIASLLRDSGRAVVVMPPNSTFSTRVAERRIRAGMIEDGLVECVMALPPGLFRNTGIAVTVWVLRKDRSPGDNVLLIDAHHVGEQSLDQIADTYRRSRAGGPTEDATVPARWFTVEELRAADYSLNPLELLAPDKARLDHRAAVEQLARSAVRLTDLTERSRRIDADVTAQVEELLAARAARRPSGSPPGGWRRARLEELCKVQIGPAGVPSTDDTTGVPVITARQIRDRRIRSDDLGHAPAAFAKSASQYRVRPGDIVSVRTGVVSRTALVEEAQAGWLLGRGCLLLRPGGGILPSYLLHYLAHPRAVEWVLRSATSSVLPTINVRRLRELPVMVPPKAEQEEIVALLDALDEKAAVHTEIARTTQGMHASALHTLLVDIKAEHDVTP</sequence>
<dbReference type="RefSeq" id="WP_131902563.1">
    <property type="nucleotide sequence ID" value="NZ_SMKU01000371.1"/>
</dbReference>
<evidence type="ECO:0000256" key="7">
    <source>
        <dbReference type="ARBA" id="ARBA00023125"/>
    </source>
</evidence>
<dbReference type="Gene3D" id="3.40.50.150">
    <property type="entry name" value="Vaccinia Virus protein VP39"/>
    <property type="match status" value="1"/>
</dbReference>
<dbReference type="Proteomes" id="UP000294513">
    <property type="component" value="Unassembled WGS sequence"/>
</dbReference>
<evidence type="ECO:0000256" key="5">
    <source>
        <dbReference type="ARBA" id="ARBA00022691"/>
    </source>
</evidence>
<gene>
    <name evidence="12" type="ORF">E1298_39810</name>
</gene>
<keyword evidence="13" id="KW-1185">Reference proteome</keyword>
<dbReference type="InterPro" id="IPR044946">
    <property type="entry name" value="Restrct_endonuc_typeI_TRD_sf"/>
</dbReference>
<dbReference type="EMBL" id="SMKU01000371">
    <property type="protein sequence ID" value="TDD66968.1"/>
    <property type="molecule type" value="Genomic_DNA"/>
</dbReference>
<evidence type="ECO:0000313" key="12">
    <source>
        <dbReference type="EMBL" id="TDD66968.1"/>
    </source>
</evidence>
<dbReference type="GO" id="GO:0009307">
    <property type="term" value="P:DNA restriction-modification system"/>
    <property type="evidence" value="ECO:0007669"/>
    <property type="project" value="UniProtKB-KW"/>
</dbReference>
<dbReference type="InterPro" id="IPR003356">
    <property type="entry name" value="DNA_methylase_A-5"/>
</dbReference>
<evidence type="ECO:0000256" key="6">
    <source>
        <dbReference type="ARBA" id="ARBA00022747"/>
    </source>
</evidence>
<dbReference type="InterPro" id="IPR002052">
    <property type="entry name" value="DNA_methylase_N6_adenine_CS"/>
</dbReference>
<keyword evidence="7" id="KW-0238">DNA-binding</keyword>
<feature type="domain" description="Type I restriction modification DNA specificity" evidence="10">
    <location>
        <begin position="576"/>
        <end position="749"/>
    </location>
</feature>
<feature type="domain" description="DNA methylase adenine-specific" evidence="11">
    <location>
        <begin position="233"/>
        <end position="516"/>
    </location>
</feature>
<feature type="region of interest" description="Disordered" evidence="9">
    <location>
        <begin position="78"/>
        <end position="107"/>
    </location>
</feature>
<name>A0A4R5A4P5_9ACTN</name>
<dbReference type="Pfam" id="PF02384">
    <property type="entry name" value="N6_Mtase"/>
    <property type="match status" value="1"/>
</dbReference>
<evidence type="ECO:0000259" key="11">
    <source>
        <dbReference type="Pfam" id="PF02384"/>
    </source>
</evidence>
<dbReference type="PANTHER" id="PTHR42933:SF3">
    <property type="entry name" value="TYPE I RESTRICTION ENZYME MJAVIII METHYLASE SUBUNIT"/>
    <property type="match status" value="1"/>
</dbReference>
<comment type="catalytic activity">
    <reaction evidence="8">
        <text>a 2'-deoxyadenosine in DNA + S-adenosyl-L-methionine = an N(6)-methyl-2'-deoxyadenosine in DNA + S-adenosyl-L-homocysteine + H(+)</text>
        <dbReference type="Rhea" id="RHEA:15197"/>
        <dbReference type="Rhea" id="RHEA-COMP:12418"/>
        <dbReference type="Rhea" id="RHEA-COMP:12419"/>
        <dbReference type="ChEBI" id="CHEBI:15378"/>
        <dbReference type="ChEBI" id="CHEBI:57856"/>
        <dbReference type="ChEBI" id="CHEBI:59789"/>
        <dbReference type="ChEBI" id="CHEBI:90615"/>
        <dbReference type="ChEBI" id="CHEBI:90616"/>
        <dbReference type="EC" id="2.1.1.72"/>
    </reaction>
</comment>
<dbReference type="SUPFAM" id="SSF116734">
    <property type="entry name" value="DNA methylase specificity domain"/>
    <property type="match status" value="1"/>
</dbReference>
<organism evidence="12 13">
    <name type="scientific">Actinomadura rubrisoli</name>
    <dbReference type="NCBI Taxonomy" id="2530368"/>
    <lineage>
        <taxon>Bacteria</taxon>
        <taxon>Bacillati</taxon>
        <taxon>Actinomycetota</taxon>
        <taxon>Actinomycetes</taxon>
        <taxon>Streptosporangiales</taxon>
        <taxon>Thermomonosporaceae</taxon>
        <taxon>Actinomadura</taxon>
    </lineage>
</organism>
<dbReference type="GO" id="GO:0032259">
    <property type="term" value="P:methylation"/>
    <property type="evidence" value="ECO:0007669"/>
    <property type="project" value="UniProtKB-KW"/>
</dbReference>
<evidence type="ECO:0000259" key="10">
    <source>
        <dbReference type="Pfam" id="PF01420"/>
    </source>
</evidence>